<evidence type="ECO:0000256" key="8">
    <source>
        <dbReference type="SAM" id="MobiDB-lite"/>
    </source>
</evidence>
<comment type="subcellular location">
    <subcellularLocation>
        <location evidence="2">Cell envelope</location>
    </subcellularLocation>
</comment>
<comment type="cofactor">
    <cofactor evidence="1">
        <name>heme c</name>
        <dbReference type="ChEBI" id="CHEBI:61717"/>
    </cofactor>
</comment>
<keyword evidence="6" id="KW-0249">Electron transport</keyword>
<dbReference type="GO" id="GO:0046872">
    <property type="term" value="F:metal ion binding"/>
    <property type="evidence" value="ECO:0007669"/>
    <property type="project" value="UniProtKB-KW"/>
</dbReference>
<evidence type="ECO:0000256" key="6">
    <source>
        <dbReference type="ARBA" id="ARBA00022982"/>
    </source>
</evidence>
<dbReference type="GO" id="GO:0030313">
    <property type="term" value="C:cell envelope"/>
    <property type="evidence" value="ECO:0007669"/>
    <property type="project" value="UniProtKB-SubCell"/>
</dbReference>
<feature type="domain" description="Tetrahaem cytochrome" evidence="10">
    <location>
        <begin position="169"/>
        <end position="224"/>
    </location>
</feature>
<evidence type="ECO:0000256" key="2">
    <source>
        <dbReference type="ARBA" id="ARBA00004196"/>
    </source>
</evidence>
<evidence type="ECO:0000256" key="5">
    <source>
        <dbReference type="ARBA" id="ARBA00022723"/>
    </source>
</evidence>
<comment type="caution">
    <text evidence="11">The sequence shown here is derived from an EMBL/GenBank/DDBJ whole genome shotgun (WGS) entry which is preliminary data.</text>
</comment>
<evidence type="ECO:0000256" key="9">
    <source>
        <dbReference type="SAM" id="Phobius"/>
    </source>
</evidence>
<evidence type="ECO:0000256" key="3">
    <source>
        <dbReference type="ARBA" id="ARBA00022448"/>
    </source>
</evidence>
<evidence type="ECO:0000313" key="11">
    <source>
        <dbReference type="EMBL" id="NBI35208.1"/>
    </source>
</evidence>
<evidence type="ECO:0000256" key="4">
    <source>
        <dbReference type="ARBA" id="ARBA00022617"/>
    </source>
</evidence>
<sequence>MSEEKIKAETAAEVPATSTEEAAPKKKGKKKWPIVVGVVVVVLIAAGAGFWVWHEQPSFCNAICHTPMDAYNRTYDQEMGVEGVDKFGNTVADTSGMLAVTHRVTNGDTCMSCHVPQLSEQITEGMNWLSGNYEVVETQTGELIPTERTLSELVEARGIASEEFCLNEACHANEDGSAMTRDDLIAATSDMKRNPHVQQHGEVSCDQCHKAHRASTNYCAQCHSDADLPEGWITPAEEKKLNKGN</sequence>
<accession>A0A7C9NDC6</accession>
<gene>
    <name evidence="11" type="ORF">D1639_09265</name>
</gene>
<feature type="region of interest" description="Disordered" evidence="8">
    <location>
        <begin position="1"/>
        <end position="26"/>
    </location>
</feature>
<evidence type="ECO:0000256" key="1">
    <source>
        <dbReference type="ARBA" id="ARBA00001926"/>
    </source>
</evidence>
<feature type="transmembrane region" description="Helical" evidence="9">
    <location>
        <begin position="34"/>
        <end position="53"/>
    </location>
</feature>
<dbReference type="Gene3D" id="1.10.1130.10">
    <property type="entry name" value="Flavocytochrome C3, Chain A"/>
    <property type="match status" value="1"/>
</dbReference>
<feature type="compositionally biased region" description="Basic and acidic residues" evidence="8">
    <location>
        <begin position="1"/>
        <end position="10"/>
    </location>
</feature>
<evidence type="ECO:0000256" key="7">
    <source>
        <dbReference type="ARBA" id="ARBA00023004"/>
    </source>
</evidence>
<dbReference type="InterPro" id="IPR012286">
    <property type="entry name" value="Tetrahaem_cytochrome"/>
</dbReference>
<keyword evidence="5" id="KW-0479">Metal-binding</keyword>
<reference evidence="11" key="1">
    <citation type="submission" date="2018-08" db="EMBL/GenBank/DDBJ databases">
        <title>Murine metabolic-syndrome-specific gut microbial biobank.</title>
        <authorList>
            <person name="Liu C."/>
        </authorList>
    </citation>
    <scope>NUCLEOTIDE SEQUENCE [LARGE SCALE GENOMIC DNA]</scope>
    <source>
        <strain evidence="11">Z82</strain>
    </source>
</reference>
<keyword evidence="9" id="KW-1133">Transmembrane helix</keyword>
<dbReference type="AlphaFoldDB" id="A0A7C9NDC6"/>
<dbReference type="InterPro" id="IPR036280">
    <property type="entry name" value="Multihaem_cyt_sf"/>
</dbReference>
<keyword evidence="9" id="KW-0812">Transmembrane</keyword>
<evidence type="ECO:0000259" key="10">
    <source>
        <dbReference type="Pfam" id="PF14537"/>
    </source>
</evidence>
<keyword evidence="9" id="KW-0472">Membrane</keyword>
<dbReference type="Pfam" id="PF14537">
    <property type="entry name" value="Cytochrom_c3_2"/>
    <property type="match status" value="1"/>
</dbReference>
<dbReference type="SUPFAM" id="SSF48695">
    <property type="entry name" value="Multiheme cytochromes"/>
    <property type="match status" value="1"/>
</dbReference>
<name>A0A7C9NDC6_9BACT</name>
<keyword evidence="3" id="KW-0813">Transport</keyword>
<dbReference type="EMBL" id="QWKH01000087">
    <property type="protein sequence ID" value="NBI35208.1"/>
    <property type="molecule type" value="Genomic_DNA"/>
</dbReference>
<protein>
    <submittedName>
        <fullName evidence="11">Salivary glue protein Sgs-3</fullName>
    </submittedName>
</protein>
<proteinExistence type="predicted"/>
<keyword evidence="7" id="KW-0408">Iron</keyword>
<organism evidence="11">
    <name type="scientific">Muribaculaceae bacterium Z82</name>
    <dbReference type="NCBI Taxonomy" id="2304548"/>
    <lineage>
        <taxon>Bacteria</taxon>
        <taxon>Pseudomonadati</taxon>
        <taxon>Bacteroidota</taxon>
        <taxon>Bacteroidia</taxon>
        <taxon>Bacteroidales</taxon>
        <taxon>Muribaculaceae</taxon>
    </lineage>
</organism>
<keyword evidence="4" id="KW-0349">Heme</keyword>